<dbReference type="OrthoDB" id="1253990at2"/>
<keyword evidence="3" id="KW-1185">Reference proteome</keyword>
<reference evidence="2 3" key="1">
    <citation type="submission" date="2018-10" db="EMBL/GenBank/DDBJ databases">
        <title>Tessaracoccus antarcticuss sp. nov., isolated from sediment.</title>
        <authorList>
            <person name="Zhou L.Y."/>
            <person name="Du Z.J."/>
        </authorList>
    </citation>
    <scope>NUCLEOTIDE SEQUENCE [LARGE SCALE GENOMIC DNA]</scope>
    <source>
        <strain evidence="2 3">JDX10</strain>
    </source>
</reference>
<gene>
    <name evidence="2" type="ORF">EAX62_12555</name>
</gene>
<dbReference type="EMBL" id="REFW01000003">
    <property type="protein sequence ID" value="RMB58931.1"/>
    <property type="molecule type" value="Genomic_DNA"/>
</dbReference>
<dbReference type="InterPro" id="IPR008136">
    <property type="entry name" value="CinA_C"/>
</dbReference>
<dbReference type="Proteomes" id="UP000275256">
    <property type="component" value="Unassembled WGS sequence"/>
</dbReference>
<dbReference type="Gene3D" id="3.90.950.20">
    <property type="entry name" value="CinA-like"/>
    <property type="match status" value="1"/>
</dbReference>
<evidence type="ECO:0000313" key="3">
    <source>
        <dbReference type="Proteomes" id="UP000275256"/>
    </source>
</evidence>
<feature type="domain" description="CinA C-terminal" evidence="1">
    <location>
        <begin position="4"/>
        <end position="158"/>
    </location>
</feature>
<evidence type="ECO:0000313" key="2">
    <source>
        <dbReference type="EMBL" id="RMB58931.1"/>
    </source>
</evidence>
<dbReference type="Pfam" id="PF02464">
    <property type="entry name" value="CinA"/>
    <property type="match status" value="1"/>
</dbReference>
<sequence>MALELAEELVKVMTRRSVTLATCESLTGGGLGAAITAVPGASAVFRGALVTYARDLKTSLAGVDEELVDTEGVVNELTAIQMALGAQNRCDADWAVSTTGVAGPTETDGQKVGTVWFCVVGPGVGMSSRPQYTELKHFEGDRESIREQAIEHALVMCLRVQ</sequence>
<proteinExistence type="predicted"/>
<dbReference type="AlphaFoldDB" id="A0A3M0G1R4"/>
<accession>A0A3M0G1R4</accession>
<dbReference type="NCBIfam" id="TIGR00199">
    <property type="entry name" value="PncC_domain"/>
    <property type="match status" value="1"/>
</dbReference>
<protein>
    <submittedName>
        <fullName evidence="2">CinA family protein</fullName>
    </submittedName>
</protein>
<comment type="caution">
    <text evidence="2">The sequence shown here is derived from an EMBL/GenBank/DDBJ whole genome shotgun (WGS) entry which is preliminary data.</text>
</comment>
<dbReference type="InterPro" id="IPR036653">
    <property type="entry name" value="CinA-like_C"/>
</dbReference>
<evidence type="ECO:0000259" key="1">
    <source>
        <dbReference type="Pfam" id="PF02464"/>
    </source>
</evidence>
<dbReference type="RefSeq" id="WP_121902049.1">
    <property type="nucleotide sequence ID" value="NZ_REFW01000003.1"/>
</dbReference>
<organism evidence="2 3">
    <name type="scientific">Tessaracoccus antarcticus</name>
    <dbReference type="NCBI Taxonomy" id="2479848"/>
    <lineage>
        <taxon>Bacteria</taxon>
        <taxon>Bacillati</taxon>
        <taxon>Actinomycetota</taxon>
        <taxon>Actinomycetes</taxon>
        <taxon>Propionibacteriales</taxon>
        <taxon>Propionibacteriaceae</taxon>
        <taxon>Tessaracoccus</taxon>
    </lineage>
</organism>
<name>A0A3M0G1R4_9ACTN</name>
<dbReference type="SUPFAM" id="SSF142433">
    <property type="entry name" value="CinA-like"/>
    <property type="match status" value="1"/>
</dbReference>